<feature type="transmembrane region" description="Helical" evidence="3">
    <location>
        <begin position="1132"/>
        <end position="1157"/>
    </location>
</feature>
<dbReference type="Pfam" id="PF07699">
    <property type="entry name" value="Ephrin_rec_like"/>
    <property type="match status" value="1"/>
</dbReference>
<feature type="transmembrane region" description="Helical" evidence="3">
    <location>
        <begin position="1441"/>
        <end position="1460"/>
    </location>
</feature>
<feature type="transmembrane region" description="Helical" evidence="3">
    <location>
        <begin position="1078"/>
        <end position="1097"/>
    </location>
</feature>
<organism evidence="6 7">
    <name type="scientific">Anaeramoeba flamelloides</name>
    <dbReference type="NCBI Taxonomy" id="1746091"/>
    <lineage>
        <taxon>Eukaryota</taxon>
        <taxon>Metamonada</taxon>
        <taxon>Anaeramoebidae</taxon>
        <taxon>Anaeramoeba</taxon>
    </lineage>
</organism>
<feature type="region of interest" description="Disordered" evidence="2">
    <location>
        <begin position="1621"/>
        <end position="1681"/>
    </location>
</feature>
<evidence type="ECO:0000256" key="1">
    <source>
        <dbReference type="SAM" id="Coils"/>
    </source>
</evidence>
<protein>
    <recommendedName>
        <fullName evidence="5">Tyrosine-protein kinase ephrin type A/B receptor-like domain-containing protein</fullName>
    </recommendedName>
</protein>
<dbReference type="CDD" id="cd00185">
    <property type="entry name" value="TNFRSF"/>
    <property type="match status" value="1"/>
</dbReference>
<dbReference type="PANTHER" id="PTHR46967">
    <property type="entry name" value="INSULIN-LIKE GROWTH FACTOR BINDING PROTEIN,N-TERMINAL"/>
    <property type="match status" value="1"/>
</dbReference>
<dbReference type="InterPro" id="IPR011641">
    <property type="entry name" value="Tyr-kin_ephrin_A/B_rcpt-like"/>
</dbReference>
<keyword evidence="3" id="KW-0472">Membrane</keyword>
<feature type="compositionally biased region" description="Basic and acidic residues" evidence="2">
    <location>
        <begin position="1193"/>
        <end position="1236"/>
    </location>
</feature>
<name>A0AAV8A1L1_9EUKA</name>
<feature type="transmembrane region" description="Helical" evidence="3">
    <location>
        <begin position="1272"/>
        <end position="1291"/>
    </location>
</feature>
<comment type="caution">
    <text evidence="6">The sequence shown here is derived from an EMBL/GenBank/DDBJ whole genome shotgun (WGS) entry which is preliminary data.</text>
</comment>
<dbReference type="InterPro" id="IPR011047">
    <property type="entry name" value="Quinoprotein_ADH-like_sf"/>
</dbReference>
<dbReference type="Proteomes" id="UP001146793">
    <property type="component" value="Unassembled WGS sequence"/>
</dbReference>
<reference evidence="6" key="1">
    <citation type="submission" date="2022-08" db="EMBL/GenBank/DDBJ databases">
        <title>Novel sulphate-reducing endosymbionts in the free-living metamonad Anaeramoeba.</title>
        <authorList>
            <person name="Jerlstrom-Hultqvist J."/>
            <person name="Cepicka I."/>
            <person name="Gallot-Lavallee L."/>
            <person name="Salas-Leiva D."/>
            <person name="Curtis B.A."/>
            <person name="Zahonova K."/>
            <person name="Pipaliya S."/>
            <person name="Dacks J."/>
            <person name="Roger A.J."/>
        </authorList>
    </citation>
    <scope>NUCLEOTIDE SEQUENCE</scope>
    <source>
        <strain evidence="6">Busselton2</strain>
    </source>
</reference>
<feature type="transmembrane region" description="Helical" evidence="3">
    <location>
        <begin position="1407"/>
        <end position="1429"/>
    </location>
</feature>
<dbReference type="PANTHER" id="PTHR46967:SF1">
    <property type="entry name" value="KERATIN-ASSOCIATED PROTEIN 16-1-LIKE"/>
    <property type="match status" value="1"/>
</dbReference>
<feature type="region of interest" description="Disordered" evidence="2">
    <location>
        <begin position="1172"/>
        <end position="1263"/>
    </location>
</feature>
<dbReference type="SUPFAM" id="SSF57184">
    <property type="entry name" value="Growth factor receptor domain"/>
    <property type="match status" value="2"/>
</dbReference>
<keyword evidence="3" id="KW-1133">Transmembrane helix</keyword>
<keyword evidence="3" id="KW-0812">Transmembrane</keyword>
<evidence type="ECO:0000313" key="6">
    <source>
        <dbReference type="EMBL" id="KAJ3446627.1"/>
    </source>
</evidence>
<evidence type="ECO:0000256" key="3">
    <source>
        <dbReference type="SAM" id="Phobius"/>
    </source>
</evidence>
<feature type="compositionally biased region" description="Basic and acidic residues" evidence="2">
    <location>
        <begin position="1172"/>
        <end position="1183"/>
    </location>
</feature>
<feature type="domain" description="Tyrosine-protein kinase ephrin type A/B receptor-like" evidence="5">
    <location>
        <begin position="824"/>
        <end position="875"/>
    </location>
</feature>
<feature type="transmembrane region" description="Helical" evidence="3">
    <location>
        <begin position="1466"/>
        <end position="1487"/>
    </location>
</feature>
<keyword evidence="4" id="KW-0732">Signal</keyword>
<feature type="signal peptide" evidence="4">
    <location>
        <begin position="1"/>
        <end position="21"/>
    </location>
</feature>
<sequence>MNQTISFSILFLFFLFLFTEQQHTSNFFPTNPNYQIQNKKSSNTLPKTLSNQNVLNYLPFILYENKGITSSKIKYIGNSFGTNTCFFQENGILMIFEQGNYLKLTFNKQYYNIREIKDKKQEFRNSNIYFHNGESKTKIPLQAKTLKGIKYESYGDTWINFEVTNEGRLKSSYYLPNTSLLNSFQINYSTNLLPEISGIDNALIFRNTKTNQIVLKESQPIFLQGLKTIGGKYKLDLKESTIQFQLKNGIDENDRFDPRSPFIIDPTYSSYLGGDKSDNVISIEYTSNGDAVIAGTTISTNFPSTESVYQDLKFNSFDGFILKMNIENGELLWSTFLGTEGQEEIYTLSLDSSDQPLVGGYTNQFLLPSSENGNYSSDISPKDLFITTEDSTFHYCNTPNADKQGFVTKLSSDGRYLVMSALVCGEGNVQVYGISETNDMIYITGNTKGKILDCDFQGGTDIFLLELYTTGKVNNIVCYGSYDYDGFLKATSSIMKLNGSYLGLIGTTNSTKMDLVNPYQKNYGGGNYDCLLYVINVEDFTLLSSTYYGFSGDEKCYSIDYDYTNDLIWFSGSTTSDHLETTDNAYQKNTVNFNNENITEGFFVSFCELGSKLYYSSYLGKQNENIEINSINFHLDENNEHLKNKIIVSGLGNLFENKSSIQFSNAFSNEFISTQQYSNDGNHYSFGNGSFIAVFSYSGEELLKSIAIGCNIIYSAKLLIANDSHTIISIGDTNGKGDLKTTDNALSTSYCGGESDGAILAIELSCDYGSYNTYYGNCKECPKGYYSLNTTNSLASFEEACSPCLKGTYSPVEGSENCIECESGTYGNSDKLTSCFSCPIGTYNPNNGSTSESDCIKCPNGTYSSKTGSDSIEDCVPCPAGTYSPKLEIDSENICVDCPIGTYNPTEGSIYSNSCIVCPYNSIANQTGYSSCIECLDGSESNSLSTACDPCSKGYYKNATLKNCQKCPVNSFNNQIGSSNCKKCLLEYGCLGGNQCTEGRDTDQDCQSCTTNRFMLNFDCRECPTKIEQTTIIIVTCIILSIVFIVFSSFHQKQTLLQRKIKKCSVFKCLFFQKNNPILGMILNFLQLIAIISSFKLDYPSIFTGWFRIGTSIFILDIGTFIYQECNDNFNFLLKIFIICVTPIILLIFYILSIFFFKLIKIYHFSNHNNHKITDNNESKRNNDNNGITGTETEMKIPNKVQKENGIEIENKKEDESEKERESENENEKEKESEKEKDEDEDEDEENEIEIGNGNENEKETQENDIQNKNQIYNFSLLLKYLYVCSFILFIDLFDFKYNSEKQQYILTSNSRIYIEKNDWNKFLFIIIYSIIFEIIGIPLFIVVCLLISKKSIFQKKSSYLRFGWIWKYYRRNRYWWEVVDLLFKIFLIFLYVFFRALKNLGDYNKFYSYQSWSIFCLIILMIILIVILRPYKLKKNENFGLENQILLGFYIIILSLLSFTIRELFLISLPYVIFVIGSILVAIGIIKRIKQCAGVKDQLNNENVIKHSKYEDRNDILNLSGYNGVNNDIEIINEIKLDSISYSNSESESSIDENEFIQRNQILFEESKKNLKQINQLQRQLEKKSFDLRILRERSIEYIRLQNINKITPTKRKNTIILKKKNTEDASKSNSDSHSNPVTESKPQLELEPELQLESELKLDPGSESESEPESDYISGSQLGSIKNTIKSEPKLKSKLSFINNEPNPELKKGVGAEIKDFNINAIDIEKSISEIYSFNDYQKEKTLSNYSQKINCLNNKDKNSSMGNNKKQFYKKTDFAKKHKSQGYKFQSTNKRIIRQTLTQQYSREYPENDSSTSSGTHFEFTIQKTAQVRIIPIVMPQTQNKSLTVAFDKNHTSLSDFSNFISSDDLSSPENKSEITRNQELLDLEIEKAKIDLGINKKNNEKN</sequence>
<dbReference type="SUPFAM" id="SSF50998">
    <property type="entry name" value="Quinoprotein alcohol dehydrogenase-like"/>
    <property type="match status" value="1"/>
</dbReference>
<feature type="transmembrane region" description="Helical" evidence="3">
    <location>
        <begin position="1323"/>
        <end position="1348"/>
    </location>
</feature>
<feature type="compositionally biased region" description="Polar residues" evidence="2">
    <location>
        <begin position="1629"/>
        <end position="1640"/>
    </location>
</feature>
<keyword evidence="1" id="KW-0175">Coiled coil</keyword>
<evidence type="ECO:0000256" key="2">
    <source>
        <dbReference type="SAM" id="MobiDB-lite"/>
    </source>
</evidence>
<feature type="transmembrane region" description="Helical" evidence="3">
    <location>
        <begin position="1030"/>
        <end position="1050"/>
    </location>
</feature>
<dbReference type="EMBL" id="JANTQA010000020">
    <property type="protein sequence ID" value="KAJ3446627.1"/>
    <property type="molecule type" value="Genomic_DNA"/>
</dbReference>
<dbReference type="Gene3D" id="2.10.50.10">
    <property type="entry name" value="Tumor Necrosis Factor Receptor, subunit A, domain 2"/>
    <property type="match status" value="4"/>
</dbReference>
<gene>
    <name evidence="6" type="ORF">M0812_08439</name>
</gene>
<proteinExistence type="predicted"/>
<evidence type="ECO:0000259" key="5">
    <source>
        <dbReference type="Pfam" id="PF07699"/>
    </source>
</evidence>
<evidence type="ECO:0000256" key="4">
    <source>
        <dbReference type="SAM" id="SignalP"/>
    </source>
</evidence>
<feature type="coiled-coil region" evidence="1">
    <location>
        <begin position="1565"/>
        <end position="1595"/>
    </location>
</feature>
<dbReference type="InterPro" id="IPR009030">
    <property type="entry name" value="Growth_fac_rcpt_cys_sf"/>
</dbReference>
<evidence type="ECO:0000313" key="7">
    <source>
        <dbReference type="Proteomes" id="UP001146793"/>
    </source>
</evidence>
<accession>A0AAV8A1L1</accession>
<dbReference type="SMART" id="SM01411">
    <property type="entry name" value="Ephrin_rec_like"/>
    <property type="match status" value="4"/>
</dbReference>
<feature type="compositionally biased region" description="Acidic residues" evidence="2">
    <location>
        <begin position="1237"/>
        <end position="1249"/>
    </location>
</feature>
<feature type="chain" id="PRO_5043496542" description="Tyrosine-protein kinase ephrin type A/B receptor-like domain-containing protein" evidence="4">
    <location>
        <begin position="22"/>
        <end position="1906"/>
    </location>
</feature>
<feature type="transmembrane region" description="Helical" evidence="3">
    <location>
        <begin position="1375"/>
        <end position="1395"/>
    </location>
</feature>